<dbReference type="InterPro" id="IPR008936">
    <property type="entry name" value="Rho_GTPase_activation_prot"/>
</dbReference>
<dbReference type="GO" id="GO:0007165">
    <property type="term" value="P:signal transduction"/>
    <property type="evidence" value="ECO:0007669"/>
    <property type="project" value="InterPro"/>
</dbReference>
<feature type="domain" description="Rho-GAP" evidence="2">
    <location>
        <begin position="1"/>
        <end position="110"/>
    </location>
</feature>
<organism evidence="3 4">
    <name type="scientific">Miscanthus lutarioriparius</name>
    <dbReference type="NCBI Taxonomy" id="422564"/>
    <lineage>
        <taxon>Eukaryota</taxon>
        <taxon>Viridiplantae</taxon>
        <taxon>Streptophyta</taxon>
        <taxon>Embryophyta</taxon>
        <taxon>Tracheophyta</taxon>
        <taxon>Spermatophyta</taxon>
        <taxon>Magnoliopsida</taxon>
        <taxon>Liliopsida</taxon>
        <taxon>Poales</taxon>
        <taxon>Poaceae</taxon>
        <taxon>PACMAD clade</taxon>
        <taxon>Panicoideae</taxon>
        <taxon>Andropogonodae</taxon>
        <taxon>Andropogoneae</taxon>
        <taxon>Saccharinae</taxon>
        <taxon>Miscanthus</taxon>
    </lineage>
</organism>
<dbReference type="SUPFAM" id="SSF48350">
    <property type="entry name" value="GTPase activation domain, GAP"/>
    <property type="match status" value="1"/>
</dbReference>
<dbReference type="Proteomes" id="UP000604825">
    <property type="component" value="Unassembled WGS sequence"/>
</dbReference>
<reference evidence="3" key="1">
    <citation type="submission" date="2020-10" db="EMBL/GenBank/DDBJ databases">
        <authorList>
            <person name="Han B."/>
            <person name="Lu T."/>
            <person name="Zhao Q."/>
            <person name="Huang X."/>
            <person name="Zhao Y."/>
        </authorList>
    </citation>
    <scope>NUCLEOTIDE SEQUENCE</scope>
</reference>
<dbReference type="Gene3D" id="1.10.555.10">
    <property type="entry name" value="Rho GTPase activation protein"/>
    <property type="match status" value="1"/>
</dbReference>
<dbReference type="AlphaFoldDB" id="A0A811NZC9"/>
<evidence type="ECO:0000313" key="3">
    <source>
        <dbReference type="EMBL" id="CAD6232369.1"/>
    </source>
</evidence>
<dbReference type="InterPro" id="IPR044785">
    <property type="entry name" value="RopGAP1-5"/>
</dbReference>
<gene>
    <name evidence="3" type="ORF">NCGR_LOCUS22054</name>
</gene>
<proteinExistence type="predicted"/>
<evidence type="ECO:0000256" key="1">
    <source>
        <dbReference type="ARBA" id="ARBA00022468"/>
    </source>
</evidence>
<keyword evidence="1" id="KW-0343">GTPase activation</keyword>
<dbReference type="PANTHER" id="PTHR23177">
    <property type="entry name" value="MKIAA1688 PROTEIN"/>
    <property type="match status" value="1"/>
</dbReference>
<evidence type="ECO:0000313" key="4">
    <source>
        <dbReference type="Proteomes" id="UP000604825"/>
    </source>
</evidence>
<sequence>MPSLVLTPDWSSKLRSFDYELLAAASIGQTEGIFRINPKNDQEEHARDQLNKGVVPEDIGVHCLASLIKAWFRELPEGVINGLSPEQVLQCNSEGEFLELVTMASPHSEL</sequence>
<dbReference type="PROSITE" id="PS50238">
    <property type="entry name" value="RHOGAP"/>
    <property type="match status" value="1"/>
</dbReference>
<name>A0A811NZC9_9POAL</name>
<dbReference type="EMBL" id="CAJGYO010000005">
    <property type="protein sequence ID" value="CAD6232369.1"/>
    <property type="molecule type" value="Genomic_DNA"/>
</dbReference>
<protein>
    <recommendedName>
        <fullName evidence="2">Rho-GAP domain-containing protein</fullName>
    </recommendedName>
</protein>
<comment type="caution">
    <text evidence="3">The sequence shown here is derived from an EMBL/GenBank/DDBJ whole genome shotgun (WGS) entry which is preliminary data.</text>
</comment>
<dbReference type="PANTHER" id="PTHR23177:SF35">
    <property type="entry name" value="RHO GTPASE-ACTIVATING PROTEIN GACA"/>
    <property type="match status" value="1"/>
</dbReference>
<dbReference type="OrthoDB" id="79452at2759"/>
<dbReference type="InterPro" id="IPR000198">
    <property type="entry name" value="RhoGAP_dom"/>
</dbReference>
<keyword evidence="4" id="KW-1185">Reference proteome</keyword>
<evidence type="ECO:0000259" key="2">
    <source>
        <dbReference type="PROSITE" id="PS50238"/>
    </source>
</evidence>
<accession>A0A811NZC9</accession>
<dbReference type="GO" id="GO:0005096">
    <property type="term" value="F:GTPase activator activity"/>
    <property type="evidence" value="ECO:0007669"/>
    <property type="project" value="UniProtKB-KW"/>
</dbReference>
<dbReference type="Pfam" id="PF00620">
    <property type="entry name" value="RhoGAP"/>
    <property type="match status" value="1"/>
</dbReference>